<dbReference type="Pfam" id="PF02368">
    <property type="entry name" value="Big_2"/>
    <property type="match status" value="2"/>
</dbReference>
<dbReference type="SMART" id="SM00635">
    <property type="entry name" value="BID_2"/>
    <property type="match status" value="2"/>
</dbReference>
<dbReference type="AlphaFoldDB" id="A0A9D9NPL5"/>
<dbReference type="EMBL" id="JADILY010000019">
    <property type="protein sequence ID" value="MBO8481142.1"/>
    <property type="molecule type" value="Genomic_DNA"/>
</dbReference>
<comment type="caution">
    <text evidence="2">The sequence shown here is derived from an EMBL/GenBank/DDBJ whole genome shotgun (WGS) entry which is preliminary data.</text>
</comment>
<evidence type="ECO:0000259" key="1">
    <source>
        <dbReference type="SMART" id="SM00635"/>
    </source>
</evidence>
<gene>
    <name evidence="2" type="ORF">IAC87_01180</name>
</gene>
<feature type="domain" description="BIG2" evidence="1">
    <location>
        <begin position="27"/>
        <end position="99"/>
    </location>
</feature>
<proteinExistence type="predicted"/>
<name>A0A9D9NPL5_9BACT</name>
<dbReference type="PROSITE" id="PS51257">
    <property type="entry name" value="PROKAR_LIPOPROTEIN"/>
    <property type="match status" value="1"/>
</dbReference>
<organism evidence="2 3">
    <name type="scientific">Candidatus Merdivivens faecigallinarum</name>
    <dbReference type="NCBI Taxonomy" id="2840871"/>
    <lineage>
        <taxon>Bacteria</taxon>
        <taxon>Pseudomonadati</taxon>
        <taxon>Bacteroidota</taxon>
        <taxon>Bacteroidia</taxon>
        <taxon>Bacteroidales</taxon>
        <taxon>Muribaculaceae</taxon>
        <taxon>Muribaculaceae incertae sedis</taxon>
        <taxon>Candidatus Merdivivens</taxon>
    </lineage>
</organism>
<reference evidence="2" key="1">
    <citation type="submission" date="2020-10" db="EMBL/GenBank/DDBJ databases">
        <authorList>
            <person name="Gilroy R."/>
        </authorList>
    </citation>
    <scope>NUCLEOTIDE SEQUENCE</scope>
    <source>
        <strain evidence="2">B3-2255</strain>
    </source>
</reference>
<evidence type="ECO:0000313" key="2">
    <source>
        <dbReference type="EMBL" id="MBO8481142.1"/>
    </source>
</evidence>
<evidence type="ECO:0000313" key="3">
    <source>
        <dbReference type="Proteomes" id="UP000823772"/>
    </source>
</evidence>
<sequence length="399" mass="43795">MAKMKTNSILYSFFVFCFVLIGCTEQKMTVLELTDDKITIVLGESYQLNPQVTPEGAQIMYSSDNPSVASVDENGLITANSIGNANVTVTANEASVSCEVDVIGQPAEQISLNITDVRLLIGDTVRLTALVMPEDTYNKVIEWDSDNASVAEVDESGLVTAVSVGNAVITASVDDVQAECTVKVVEVPAVGDYYYADGTYSSALYASKDIIGIVFYVNEDQMSGKIVEMGEASLVWGEPGIELDNYNRYDGKGNTDNIIKYISDNDAWDNFPAFRYIDSLDMGGLDWYLPSTVELKQIYCAMSGVKWVPENAQEGECNDWEDLNTAILTGAEYVKNRETFNARITDVGGVALNVRGYSYFASTSMENDRENIWQIMFHSGAGYNMVRSGTNRVRGIAEF</sequence>
<dbReference type="InterPro" id="IPR003343">
    <property type="entry name" value="Big_2"/>
</dbReference>
<dbReference type="InterPro" id="IPR008964">
    <property type="entry name" value="Invasin/intimin_cell_adhesion"/>
</dbReference>
<accession>A0A9D9NPL5</accession>
<dbReference type="Proteomes" id="UP000823772">
    <property type="component" value="Unassembled WGS sequence"/>
</dbReference>
<dbReference type="Gene3D" id="2.60.40.1080">
    <property type="match status" value="2"/>
</dbReference>
<feature type="domain" description="BIG2" evidence="1">
    <location>
        <begin position="108"/>
        <end position="183"/>
    </location>
</feature>
<dbReference type="SUPFAM" id="SSF49373">
    <property type="entry name" value="Invasin/intimin cell-adhesion fragments"/>
    <property type="match status" value="2"/>
</dbReference>
<reference evidence="2" key="2">
    <citation type="journal article" date="2021" name="PeerJ">
        <title>Extensive microbial diversity within the chicken gut microbiome revealed by metagenomics and culture.</title>
        <authorList>
            <person name="Gilroy R."/>
            <person name="Ravi A."/>
            <person name="Getino M."/>
            <person name="Pursley I."/>
            <person name="Horton D.L."/>
            <person name="Alikhan N.F."/>
            <person name="Baker D."/>
            <person name="Gharbi K."/>
            <person name="Hall N."/>
            <person name="Watson M."/>
            <person name="Adriaenssens E.M."/>
            <person name="Foster-Nyarko E."/>
            <person name="Jarju S."/>
            <person name="Secka A."/>
            <person name="Antonio M."/>
            <person name="Oren A."/>
            <person name="Chaudhuri R.R."/>
            <person name="La Ragione R."/>
            <person name="Hildebrand F."/>
            <person name="Pallen M.J."/>
        </authorList>
    </citation>
    <scope>NUCLEOTIDE SEQUENCE</scope>
    <source>
        <strain evidence="2">B3-2255</strain>
    </source>
</reference>
<protein>
    <submittedName>
        <fullName evidence="2">Ig domain-containing protein</fullName>
    </submittedName>
</protein>